<dbReference type="Gene3D" id="3.30.70.270">
    <property type="match status" value="1"/>
</dbReference>
<dbReference type="SUPFAM" id="SSF56672">
    <property type="entry name" value="DNA/RNA polymerases"/>
    <property type="match status" value="1"/>
</dbReference>
<dbReference type="CDD" id="cd03586">
    <property type="entry name" value="PolY_Pol_IV_kappa"/>
    <property type="match status" value="1"/>
</dbReference>
<keyword evidence="4 13" id="KW-0808">Transferase</keyword>
<evidence type="ECO:0000256" key="7">
    <source>
        <dbReference type="ARBA" id="ARBA00022723"/>
    </source>
</evidence>
<evidence type="ECO:0000256" key="4">
    <source>
        <dbReference type="ARBA" id="ARBA00022679"/>
    </source>
</evidence>
<evidence type="ECO:0000259" key="14">
    <source>
        <dbReference type="PROSITE" id="PS50173"/>
    </source>
</evidence>
<keyword evidence="10 13" id="KW-0238">DNA-binding</keyword>
<name>A0A1U7NP18_9FIRM</name>
<accession>A0A1U7NP18</accession>
<dbReference type="OrthoDB" id="9808813at2"/>
<comment type="subunit">
    <text evidence="13">Monomer.</text>
</comment>
<dbReference type="InterPro" id="IPR043502">
    <property type="entry name" value="DNA/RNA_pol_sf"/>
</dbReference>
<dbReference type="Pfam" id="PF11799">
    <property type="entry name" value="IMS_C"/>
    <property type="match status" value="1"/>
</dbReference>
<protein>
    <recommendedName>
        <fullName evidence="13">DNA polymerase IV</fullName>
        <shortName evidence="13">Pol IV</shortName>
        <ecNumber evidence="13">2.7.7.7</ecNumber>
    </recommendedName>
</protein>
<evidence type="ECO:0000256" key="6">
    <source>
        <dbReference type="ARBA" id="ARBA00022705"/>
    </source>
</evidence>
<keyword evidence="6 13" id="KW-0235">DNA replication</keyword>
<dbReference type="PROSITE" id="PS50173">
    <property type="entry name" value="UMUC"/>
    <property type="match status" value="1"/>
</dbReference>
<keyword evidence="3 13" id="KW-0963">Cytoplasm</keyword>
<feature type="active site" evidence="13">
    <location>
        <position position="106"/>
    </location>
</feature>
<dbReference type="GeneID" id="78274969"/>
<dbReference type="EMBL" id="MPKA01000053">
    <property type="protein sequence ID" value="OLU47232.1"/>
    <property type="molecule type" value="Genomic_DNA"/>
</dbReference>
<dbReference type="AlphaFoldDB" id="A0A1U7NP18"/>
<sequence length="414" mass="47352">MKKVIVHSDLNHCYAQIEEMKNPSLRSIPMAVGGSEEKRNGIILAKNDLAKACGIKTGESLREAFRKCPSLLIIHPNYDDYIYYMEKVKDIYRKYTDEVESFGLDEAWFDLSHSQTLYGDGIELARKIQQEVYRTYGLKVSMGVSFNKIFAKLGSDLDKNMGFSIIDESNFKEVVWPLPVSDLLMVGRHTALKLEAMGIYTIKDLATYDGFKLTKRFGKIGGELWRFANGLDESPVKRVGHAREIKSVGNSKTLLHDIDSFIQLYEVFRVLSECIAARLREIHKQGYVVSIYLRGNDLSGMTRQIKMNRPTNLASDILKCAYRLARRHFDFDRPLRSVGIQLSQLVGEVYDPISLFENEESRPKQKALEETIEEVREMYGPQACQMASVLLHRELTDFDPKHTHTVHPIGFYCG</sequence>
<dbReference type="Gene3D" id="3.40.1170.60">
    <property type="match status" value="1"/>
</dbReference>
<keyword evidence="13" id="KW-0515">Mutator protein</keyword>
<evidence type="ECO:0000256" key="2">
    <source>
        <dbReference type="ARBA" id="ARBA00010945"/>
    </source>
</evidence>
<dbReference type="NCBIfam" id="NF002677">
    <property type="entry name" value="PRK02406.1"/>
    <property type="match status" value="1"/>
</dbReference>
<dbReference type="InterPro" id="IPR001126">
    <property type="entry name" value="UmuC"/>
</dbReference>
<keyword evidence="16" id="KW-1185">Reference proteome</keyword>
<dbReference type="Proteomes" id="UP000186705">
    <property type="component" value="Unassembled WGS sequence"/>
</dbReference>
<comment type="function">
    <text evidence="13">Poorly processive, error-prone DNA polymerase involved in untargeted mutagenesis. Copies undamaged DNA at stalled replication forks, which arise in vivo from mismatched or misaligned primer ends. These misaligned primers can be extended by PolIV. Exhibits no 3'-5' exonuclease (proofreading) activity. May be involved in translesional synthesis, in conjunction with the beta clamp from PolIII.</text>
</comment>
<dbReference type="HAMAP" id="MF_01113">
    <property type="entry name" value="DNApol_IV"/>
    <property type="match status" value="1"/>
</dbReference>
<dbReference type="InterPro" id="IPR017961">
    <property type="entry name" value="DNA_pol_Y-fam_little_finger"/>
</dbReference>
<dbReference type="InterPro" id="IPR053848">
    <property type="entry name" value="IMS_HHH_1"/>
</dbReference>
<evidence type="ECO:0000256" key="10">
    <source>
        <dbReference type="ARBA" id="ARBA00023125"/>
    </source>
</evidence>
<dbReference type="GO" id="GO:0009432">
    <property type="term" value="P:SOS response"/>
    <property type="evidence" value="ECO:0007669"/>
    <property type="project" value="TreeGrafter"/>
</dbReference>
<keyword evidence="9 13" id="KW-0460">Magnesium</keyword>
<evidence type="ECO:0000313" key="15">
    <source>
        <dbReference type="EMBL" id="OLU47232.1"/>
    </source>
</evidence>
<dbReference type="InterPro" id="IPR043128">
    <property type="entry name" value="Rev_trsase/Diguanyl_cyclase"/>
</dbReference>
<comment type="caution">
    <text evidence="15">The sequence shown here is derived from an EMBL/GenBank/DDBJ whole genome shotgun (WGS) entry which is preliminary data.</text>
</comment>
<dbReference type="STRING" id="1862672.BO225_03275"/>
<dbReference type="PANTHER" id="PTHR11076">
    <property type="entry name" value="DNA REPAIR POLYMERASE UMUC / TRANSFERASE FAMILY MEMBER"/>
    <property type="match status" value="1"/>
</dbReference>
<dbReference type="Pfam" id="PF00817">
    <property type="entry name" value="IMS"/>
    <property type="match status" value="1"/>
</dbReference>
<evidence type="ECO:0000256" key="3">
    <source>
        <dbReference type="ARBA" id="ARBA00022490"/>
    </source>
</evidence>
<dbReference type="InterPro" id="IPR036775">
    <property type="entry name" value="DNA_pol_Y-fam_lit_finger_sf"/>
</dbReference>
<dbReference type="RefSeq" id="WP_076340859.1">
    <property type="nucleotide sequence ID" value="NZ_CAPDDE010000011.1"/>
</dbReference>
<dbReference type="InterPro" id="IPR022880">
    <property type="entry name" value="DNApol_IV"/>
</dbReference>
<evidence type="ECO:0000256" key="1">
    <source>
        <dbReference type="ARBA" id="ARBA00004496"/>
    </source>
</evidence>
<keyword evidence="13" id="KW-0239">DNA-directed DNA polymerase</keyword>
<evidence type="ECO:0000256" key="12">
    <source>
        <dbReference type="ARBA" id="ARBA00049244"/>
    </source>
</evidence>
<evidence type="ECO:0000256" key="8">
    <source>
        <dbReference type="ARBA" id="ARBA00022763"/>
    </source>
</evidence>
<comment type="catalytic activity">
    <reaction evidence="12 13">
        <text>DNA(n) + a 2'-deoxyribonucleoside 5'-triphosphate = DNA(n+1) + diphosphate</text>
        <dbReference type="Rhea" id="RHEA:22508"/>
        <dbReference type="Rhea" id="RHEA-COMP:17339"/>
        <dbReference type="Rhea" id="RHEA-COMP:17340"/>
        <dbReference type="ChEBI" id="CHEBI:33019"/>
        <dbReference type="ChEBI" id="CHEBI:61560"/>
        <dbReference type="ChEBI" id="CHEBI:173112"/>
        <dbReference type="EC" id="2.7.7.7"/>
    </reaction>
</comment>
<feature type="binding site" evidence="13">
    <location>
        <position position="9"/>
    </location>
    <ligand>
        <name>Mg(2+)</name>
        <dbReference type="ChEBI" id="CHEBI:18420"/>
    </ligand>
</feature>
<feature type="binding site" evidence="13">
    <location>
        <position position="105"/>
    </location>
    <ligand>
        <name>Mg(2+)</name>
        <dbReference type="ChEBI" id="CHEBI:18420"/>
    </ligand>
</feature>
<feature type="domain" description="UmuC" evidence="14">
    <location>
        <begin position="5"/>
        <end position="187"/>
    </location>
</feature>
<proteinExistence type="inferred from homology"/>
<reference evidence="15 16" key="1">
    <citation type="submission" date="2016-11" db="EMBL/GenBank/DDBJ databases">
        <title>Description of two novel members of the family Erysipelotrichaceae: Ileibacterium lipovorans gen. nov., sp. nov. and Dubosiella newyorkensis, gen. nov., sp. nov.</title>
        <authorList>
            <person name="Cox L.M."/>
            <person name="Sohn J."/>
            <person name="Tyrrell K.L."/>
            <person name="Citron D.M."/>
            <person name="Lawson P.A."/>
            <person name="Patel N.B."/>
            <person name="Iizumi T."/>
            <person name="Perez-Perez G.I."/>
            <person name="Goldstein E.J."/>
            <person name="Blaser M.J."/>
        </authorList>
    </citation>
    <scope>NUCLEOTIDE SEQUENCE [LARGE SCALE GENOMIC DNA]</scope>
    <source>
        <strain evidence="15 16">NYU-BL-A4</strain>
    </source>
</reference>
<dbReference type="SUPFAM" id="SSF100879">
    <property type="entry name" value="Lesion bypass DNA polymerase (Y-family), little finger domain"/>
    <property type="match status" value="1"/>
</dbReference>
<dbReference type="GO" id="GO:0006281">
    <property type="term" value="P:DNA repair"/>
    <property type="evidence" value="ECO:0007669"/>
    <property type="project" value="UniProtKB-UniRule"/>
</dbReference>
<dbReference type="InterPro" id="IPR050116">
    <property type="entry name" value="DNA_polymerase-Y"/>
</dbReference>
<feature type="site" description="Substrate discrimination" evidence="13">
    <location>
        <position position="14"/>
    </location>
</feature>
<evidence type="ECO:0000256" key="5">
    <source>
        <dbReference type="ARBA" id="ARBA00022695"/>
    </source>
</evidence>
<keyword evidence="5 13" id="KW-0548">Nucleotidyltransferase</keyword>
<dbReference type="Gene3D" id="1.10.150.20">
    <property type="entry name" value="5' to 3' exonuclease, C-terminal subdomain"/>
    <property type="match status" value="1"/>
</dbReference>
<evidence type="ECO:0000256" key="11">
    <source>
        <dbReference type="ARBA" id="ARBA00023204"/>
    </source>
</evidence>
<dbReference type="GO" id="GO:0042276">
    <property type="term" value="P:error-prone translesion synthesis"/>
    <property type="evidence" value="ECO:0007669"/>
    <property type="project" value="TreeGrafter"/>
</dbReference>
<dbReference type="GO" id="GO:0003684">
    <property type="term" value="F:damaged DNA binding"/>
    <property type="evidence" value="ECO:0007669"/>
    <property type="project" value="InterPro"/>
</dbReference>
<dbReference type="PANTHER" id="PTHR11076:SF35">
    <property type="entry name" value="DNA REPAIR PROTEIN HOMOLOG YOBH"/>
    <property type="match status" value="1"/>
</dbReference>
<dbReference type="GO" id="GO:0000287">
    <property type="term" value="F:magnesium ion binding"/>
    <property type="evidence" value="ECO:0007669"/>
    <property type="project" value="UniProtKB-UniRule"/>
</dbReference>
<organism evidence="15 16">
    <name type="scientific">Dubosiella newyorkensis</name>
    <dbReference type="NCBI Taxonomy" id="1862672"/>
    <lineage>
        <taxon>Bacteria</taxon>
        <taxon>Bacillati</taxon>
        <taxon>Bacillota</taxon>
        <taxon>Erysipelotrichia</taxon>
        <taxon>Erysipelotrichales</taxon>
        <taxon>Erysipelotrichaceae</taxon>
        <taxon>Dubosiella</taxon>
    </lineage>
</organism>
<evidence type="ECO:0000256" key="9">
    <source>
        <dbReference type="ARBA" id="ARBA00022842"/>
    </source>
</evidence>
<dbReference type="GO" id="GO:0005829">
    <property type="term" value="C:cytosol"/>
    <property type="evidence" value="ECO:0007669"/>
    <property type="project" value="TreeGrafter"/>
</dbReference>
<dbReference type="GO" id="GO:0006261">
    <property type="term" value="P:DNA-templated DNA replication"/>
    <property type="evidence" value="ECO:0007669"/>
    <property type="project" value="UniProtKB-UniRule"/>
</dbReference>
<evidence type="ECO:0000313" key="16">
    <source>
        <dbReference type="Proteomes" id="UP000186705"/>
    </source>
</evidence>
<dbReference type="Gene3D" id="3.30.1490.100">
    <property type="entry name" value="DNA polymerase, Y-family, little finger domain"/>
    <property type="match status" value="1"/>
</dbReference>
<dbReference type="GO" id="GO:0003887">
    <property type="term" value="F:DNA-directed DNA polymerase activity"/>
    <property type="evidence" value="ECO:0007669"/>
    <property type="project" value="UniProtKB-UniRule"/>
</dbReference>
<keyword evidence="11 13" id="KW-0234">DNA repair</keyword>
<comment type="similarity">
    <text evidence="2 13">Belongs to the DNA polymerase type-Y family.</text>
</comment>
<comment type="cofactor">
    <cofactor evidence="13">
        <name>Mg(2+)</name>
        <dbReference type="ChEBI" id="CHEBI:18420"/>
    </cofactor>
    <text evidence="13">Binds 2 magnesium ions per subunit.</text>
</comment>
<dbReference type="EC" id="2.7.7.7" evidence="13"/>
<evidence type="ECO:0000256" key="13">
    <source>
        <dbReference type="HAMAP-Rule" id="MF_01113"/>
    </source>
</evidence>
<keyword evidence="7 13" id="KW-0479">Metal-binding</keyword>
<keyword evidence="8 13" id="KW-0227">DNA damage</keyword>
<dbReference type="Pfam" id="PF21999">
    <property type="entry name" value="IMS_HHH_1"/>
    <property type="match status" value="1"/>
</dbReference>
<gene>
    <name evidence="13" type="primary">dinB</name>
    <name evidence="15" type="ORF">BO225_03275</name>
</gene>
<comment type="subcellular location">
    <subcellularLocation>
        <location evidence="1 13">Cytoplasm</location>
    </subcellularLocation>
</comment>